<keyword evidence="1" id="KW-0812">Transmembrane</keyword>
<evidence type="ECO:0000313" key="2">
    <source>
        <dbReference type="EMBL" id="MDQ8747422.1"/>
    </source>
</evidence>
<reference evidence="2 3" key="1">
    <citation type="submission" date="2023-06" db="EMBL/GenBank/DDBJ databases">
        <title>Nosocomial Elizabethkingia miricola genome.</title>
        <authorList>
            <person name="Morgado S."/>
            <person name="Fonseca E."/>
            <person name="Freitas F."/>
            <person name="Vicente A.C."/>
        </authorList>
    </citation>
    <scope>NUCLEOTIDE SEQUENCE [LARGE SCALE GENOMIC DNA]</scope>
    <source>
        <strain evidence="2 3">EM15</strain>
    </source>
</reference>
<feature type="transmembrane region" description="Helical" evidence="1">
    <location>
        <begin position="6"/>
        <end position="21"/>
    </location>
</feature>
<evidence type="ECO:0008006" key="4">
    <source>
        <dbReference type="Google" id="ProtNLM"/>
    </source>
</evidence>
<protein>
    <recommendedName>
        <fullName evidence="4">Glycine zipper family protein</fullName>
    </recommendedName>
</protein>
<organism evidence="2 3">
    <name type="scientific">Elizabethkingia miricola</name>
    <name type="common">Chryseobacterium miricola</name>
    <dbReference type="NCBI Taxonomy" id="172045"/>
    <lineage>
        <taxon>Bacteria</taxon>
        <taxon>Pseudomonadati</taxon>
        <taxon>Bacteroidota</taxon>
        <taxon>Flavobacteriia</taxon>
        <taxon>Flavobacteriales</taxon>
        <taxon>Weeksellaceae</taxon>
        <taxon>Elizabethkingia</taxon>
    </lineage>
</organism>
<dbReference type="RefSeq" id="WP_309046133.1">
    <property type="nucleotide sequence ID" value="NZ_JAUCQJ010000001.1"/>
</dbReference>
<keyword evidence="1" id="KW-0472">Membrane</keyword>
<comment type="caution">
    <text evidence="2">The sequence shown here is derived from an EMBL/GenBank/DDBJ whole genome shotgun (WGS) entry which is preliminary data.</text>
</comment>
<dbReference type="EMBL" id="JAUCQJ010000001">
    <property type="protein sequence ID" value="MDQ8747422.1"/>
    <property type="molecule type" value="Genomic_DNA"/>
</dbReference>
<dbReference type="Proteomes" id="UP001239265">
    <property type="component" value="Unassembled WGS sequence"/>
</dbReference>
<keyword evidence="1" id="KW-1133">Transmembrane helix</keyword>
<evidence type="ECO:0000313" key="3">
    <source>
        <dbReference type="Proteomes" id="UP001239265"/>
    </source>
</evidence>
<proteinExistence type="predicted"/>
<name>A0ABD5B0K6_ELIMR</name>
<evidence type="ECO:0000256" key="1">
    <source>
        <dbReference type="SAM" id="Phobius"/>
    </source>
</evidence>
<gene>
    <name evidence="2" type="ORF">QT385_02130</name>
</gene>
<accession>A0ABD5B0K6</accession>
<dbReference type="AlphaFoldDB" id="A0ABD5B0K6"/>
<sequence length="263" mass="28901">MGTFIMIVVIIIVGAILAVMLQQKQKAQRKEAIENKIKGNQNLNLSRRIDGVNNFFVFGVDESNKKIIYVTPYRTVEVPFRSIIGVELIEDATVLLKKSTTRTVGGAVIGGALAGGVGSIIGGLSGASIQQNKVSQVKVKLLLRDLSNPSLEIMCFDSKTMTTEGKSSIEASGKAESWIYKKGRNDAEQITDFINVIIDLTDKEIDNDNVEEINDIPAQKVKDDLVYEIIRLKGEGKIIPAVQLCVREKKMTLSEATEFVKNI</sequence>